<evidence type="ECO:0000313" key="1">
    <source>
        <dbReference type="EMBL" id="EKO34943.1"/>
    </source>
</evidence>
<gene>
    <name evidence="1" type="ORF">LEP1GSC179_3492</name>
</gene>
<accession>A0A0E2BHY4</accession>
<sequence>MKKSAELAFLKSEYEVSSLNGRFTLDFSTNAVYNRIT</sequence>
<reference evidence="1" key="1">
    <citation type="submission" date="2012-10" db="EMBL/GenBank/DDBJ databases">
        <authorList>
            <person name="Harkins D.M."/>
            <person name="Durkin A.S."/>
            <person name="Brinkac L.M."/>
            <person name="Haft D.H."/>
            <person name="Selengut J.D."/>
            <person name="Sanka R."/>
            <person name="DePew J."/>
            <person name="Purushe J."/>
            <person name="Matthias M.A."/>
            <person name="Vinetz J.M."/>
            <person name="Sutton G.G."/>
            <person name="Nierman W.C."/>
            <person name="Fouts D.E."/>
        </authorList>
    </citation>
    <scope>NUCLEOTIDE SEQUENCE [LARGE SCALE GENOMIC DNA]</scope>
    <source>
        <strain evidence="1">MOR084</strain>
    </source>
</reference>
<evidence type="ECO:0000313" key="2">
    <source>
        <dbReference type="Proteomes" id="UP000006329"/>
    </source>
</evidence>
<name>A0A0E2BHY4_9LEPT</name>
<comment type="caution">
    <text evidence="1">The sequence shown here is derived from an EMBL/GenBank/DDBJ whole genome shotgun (WGS) entry which is preliminary data.</text>
</comment>
<organism evidence="1 2">
    <name type="scientific">Leptospira santarosai str. MOR084</name>
    <dbReference type="NCBI Taxonomy" id="1049984"/>
    <lineage>
        <taxon>Bacteria</taxon>
        <taxon>Pseudomonadati</taxon>
        <taxon>Spirochaetota</taxon>
        <taxon>Spirochaetia</taxon>
        <taxon>Leptospirales</taxon>
        <taxon>Leptospiraceae</taxon>
        <taxon>Leptospira</taxon>
    </lineage>
</organism>
<dbReference type="AlphaFoldDB" id="A0A0E2BHY4"/>
<dbReference type="EMBL" id="AHON02000026">
    <property type="protein sequence ID" value="EKO34943.1"/>
    <property type="molecule type" value="Genomic_DNA"/>
</dbReference>
<dbReference type="Proteomes" id="UP000006329">
    <property type="component" value="Unassembled WGS sequence"/>
</dbReference>
<keyword evidence="2" id="KW-1185">Reference proteome</keyword>
<protein>
    <submittedName>
        <fullName evidence="1">Uncharacterized protein</fullName>
    </submittedName>
</protein>
<proteinExistence type="predicted"/>